<organism evidence="2 3">
    <name type="scientific">Anabas testudineus</name>
    <name type="common">Climbing perch</name>
    <name type="synonym">Anthias testudineus</name>
    <dbReference type="NCBI Taxonomy" id="64144"/>
    <lineage>
        <taxon>Eukaryota</taxon>
        <taxon>Metazoa</taxon>
        <taxon>Chordata</taxon>
        <taxon>Craniata</taxon>
        <taxon>Vertebrata</taxon>
        <taxon>Euteleostomi</taxon>
        <taxon>Actinopterygii</taxon>
        <taxon>Neopterygii</taxon>
        <taxon>Teleostei</taxon>
        <taxon>Neoteleostei</taxon>
        <taxon>Acanthomorphata</taxon>
        <taxon>Anabantaria</taxon>
        <taxon>Anabantiformes</taxon>
        <taxon>Anabantoidei</taxon>
        <taxon>Anabantidae</taxon>
        <taxon>Anabas</taxon>
    </lineage>
</organism>
<dbReference type="GO" id="GO:0017022">
    <property type="term" value="F:myosin binding"/>
    <property type="evidence" value="ECO:0007669"/>
    <property type="project" value="InterPro"/>
</dbReference>
<feature type="compositionally biased region" description="Acidic residues" evidence="1">
    <location>
        <begin position="247"/>
        <end position="256"/>
    </location>
</feature>
<dbReference type="Ensembl" id="ENSATET00000024799.3">
    <property type="protein sequence ID" value="ENSATEP00000024406.1"/>
    <property type="gene ID" value="ENSATEG00000016938.3"/>
</dbReference>
<dbReference type="PANTHER" id="PTHR18949:SF1">
    <property type="entry name" value="LYMPHOCYTE-SPECIFIC PROTEIN 1"/>
    <property type="match status" value="1"/>
</dbReference>
<dbReference type="OrthoDB" id="9947942at2759"/>
<gene>
    <name evidence="2" type="primary">LSP1</name>
</gene>
<feature type="compositionally biased region" description="Basic and acidic residues" evidence="1">
    <location>
        <begin position="164"/>
        <end position="176"/>
    </location>
</feature>
<dbReference type="Pfam" id="PF02029">
    <property type="entry name" value="Caldesmon"/>
    <property type="match status" value="1"/>
</dbReference>
<feature type="compositionally biased region" description="Basic and acidic residues" evidence="1">
    <location>
        <begin position="228"/>
        <end position="241"/>
    </location>
</feature>
<accession>A0A3Q1K2I6</accession>
<reference evidence="2" key="3">
    <citation type="submission" date="2025-09" db="UniProtKB">
        <authorList>
            <consortium name="Ensembl"/>
        </authorList>
    </citation>
    <scope>IDENTIFICATION</scope>
</reference>
<dbReference type="STRING" id="64144.ENSATEP00000024390"/>
<evidence type="ECO:0000256" key="1">
    <source>
        <dbReference type="SAM" id="MobiDB-lite"/>
    </source>
</evidence>
<protein>
    <submittedName>
        <fullName evidence="2">Uncharacterized protein</fullName>
    </submittedName>
</protein>
<feature type="compositionally biased region" description="Low complexity" evidence="1">
    <location>
        <begin position="300"/>
        <end position="310"/>
    </location>
</feature>
<keyword evidence="3" id="KW-1185">Reference proteome</keyword>
<dbReference type="InterPro" id="IPR006017">
    <property type="entry name" value="Caldesmon"/>
</dbReference>
<feature type="compositionally biased region" description="Basic and acidic residues" evidence="1">
    <location>
        <begin position="109"/>
        <end position="119"/>
    </location>
</feature>
<sequence>MDTTTRARTQDHQPGAAQSTVSESIRRRSSSRQLLQNLIRVTAQRSQEDAEEVERERRRRARERQREERGPSWSELPQHNNLTHNKEFDEEMKPCSFLVLEEDEGFSDWSHRLENRQEQEVQDDCSAQEQRPSAPQWKPEQEEAEEGENEPEQRNQSQEPSPRPPEKMSSSRKEVRTSYSSSVFLPQDNRLQHAAGQPADRTSYLVAGTMKPRNQLIDSGGACRVDGQVEHEEQREVEEVAQHGMVEEDDLEEEELSCTRAVKDDLQLGRHGHGEEEEKHTMADRMTVESRDRTSEDMSRSAAPLCSSSSEGDEPLNCYGPMSPTFKKLLIQFYPDEVNSRVSPDGKCTIIERTESLRRSTNSTKKTPPPVAVSKINKRLEQYTHALEVSSKDGRSGCQVLTDLTSPTEPVAYKKNLFEARESWNQNPISVTPSKDADGIKVGVADLINQWVRGSDDGSRCCSPSKPAENSSGKRYKYVVTGHGKYEKVSVDNSCSEDENCQSAGLFCEDS</sequence>
<name>A0A3Q1K2I6_ANATE</name>
<dbReference type="PANTHER" id="PTHR18949">
    <property type="entry name" value="CALDESMON"/>
    <property type="match status" value="1"/>
</dbReference>
<dbReference type="GO" id="GO:0005516">
    <property type="term" value="F:calmodulin binding"/>
    <property type="evidence" value="ECO:0007669"/>
    <property type="project" value="InterPro"/>
</dbReference>
<evidence type="ECO:0000313" key="3">
    <source>
        <dbReference type="Proteomes" id="UP000265040"/>
    </source>
</evidence>
<evidence type="ECO:0000313" key="2">
    <source>
        <dbReference type="Ensembl" id="ENSATEP00000024406.1"/>
    </source>
</evidence>
<dbReference type="InterPro" id="IPR006018">
    <property type="entry name" value="Caldesmon_LSP"/>
</dbReference>
<dbReference type="PRINTS" id="PR01076">
    <property type="entry name" value="CALDESMON"/>
</dbReference>
<dbReference type="AlphaFoldDB" id="A0A3Q1K2I6"/>
<dbReference type="Proteomes" id="UP000265040">
    <property type="component" value="Chromosome 3"/>
</dbReference>
<feature type="compositionally biased region" description="Basic and acidic residues" evidence="1">
    <location>
        <begin position="261"/>
        <end position="299"/>
    </location>
</feature>
<proteinExistence type="predicted"/>
<dbReference type="GO" id="GO:0006936">
    <property type="term" value="P:muscle contraction"/>
    <property type="evidence" value="ECO:0007669"/>
    <property type="project" value="InterPro"/>
</dbReference>
<reference evidence="2" key="1">
    <citation type="submission" date="2021-04" db="EMBL/GenBank/DDBJ databases">
        <authorList>
            <consortium name="Wellcome Sanger Institute Data Sharing"/>
        </authorList>
    </citation>
    <scope>NUCLEOTIDE SEQUENCE [LARGE SCALE GENOMIC DNA]</scope>
</reference>
<feature type="compositionally biased region" description="Low complexity" evidence="1">
    <location>
        <begin position="31"/>
        <end position="40"/>
    </location>
</feature>
<feature type="region of interest" description="Disordered" evidence="1">
    <location>
        <begin position="1"/>
        <end position="89"/>
    </location>
</feature>
<dbReference type="GO" id="GO:0003779">
    <property type="term" value="F:actin binding"/>
    <property type="evidence" value="ECO:0007669"/>
    <property type="project" value="InterPro"/>
</dbReference>
<dbReference type="OMA" id="HGPEPAN"/>
<feature type="region of interest" description="Disordered" evidence="1">
    <location>
        <begin position="109"/>
        <end position="199"/>
    </location>
</feature>
<dbReference type="GeneTree" id="ENSGT00940000153901"/>
<reference evidence="2" key="2">
    <citation type="submission" date="2025-08" db="UniProtKB">
        <authorList>
            <consortium name="Ensembl"/>
        </authorList>
    </citation>
    <scope>IDENTIFICATION</scope>
</reference>
<feature type="region of interest" description="Disordered" evidence="1">
    <location>
        <begin position="228"/>
        <end position="313"/>
    </location>
</feature>